<dbReference type="EMBL" id="UINC01001006">
    <property type="protein sequence ID" value="SUZ67229.1"/>
    <property type="molecule type" value="Genomic_DNA"/>
</dbReference>
<gene>
    <name evidence="1" type="ORF">METZ01_LOCUS20083</name>
</gene>
<dbReference type="AlphaFoldDB" id="A0A381PME4"/>
<sequence>MQNVEELQQYVTGLTDELILTGQTVVAAPGCLPTPCFPEIIEKVLGVVTEREWDDLTDRARNYLKWITVKAESIDTLAPRTLQITTRGFELLAIDRDGNSFGEIVERSQELGIPSVLVRFASLIATFLTVRLLRQHMEHDHEAMPSLTFSQNVDANYLNYPRTLKILLELFPEYQQMFFFEINEEVTEDYLATIRSLAEDLGIRLALDDTNKMDVHVHHKLLDLADWIKIDFQATAYLEEQLLAGNGDNIIEHFQEYAHGARSPVIVFEGLTETSPLKAFLEERWKVTNTVLYYQSRERTPVPPWNKYFGLIQDYHNDKYGLFFKGLINEK</sequence>
<dbReference type="Gene3D" id="3.20.20.450">
    <property type="entry name" value="EAL domain"/>
    <property type="match status" value="1"/>
</dbReference>
<dbReference type="SUPFAM" id="SSF141868">
    <property type="entry name" value="EAL domain-like"/>
    <property type="match status" value="1"/>
</dbReference>
<name>A0A381PME4_9ZZZZ</name>
<accession>A0A381PME4</accession>
<dbReference type="InterPro" id="IPR035919">
    <property type="entry name" value="EAL_sf"/>
</dbReference>
<reference evidence="1" key="1">
    <citation type="submission" date="2018-05" db="EMBL/GenBank/DDBJ databases">
        <authorList>
            <person name="Lanie J.A."/>
            <person name="Ng W.-L."/>
            <person name="Kazmierczak K.M."/>
            <person name="Andrzejewski T.M."/>
            <person name="Davidsen T.M."/>
            <person name="Wayne K.J."/>
            <person name="Tettelin H."/>
            <person name="Glass J.I."/>
            <person name="Rusch D."/>
            <person name="Podicherti R."/>
            <person name="Tsui H.-C.T."/>
            <person name="Winkler M.E."/>
        </authorList>
    </citation>
    <scope>NUCLEOTIDE SEQUENCE</scope>
</reference>
<organism evidence="1">
    <name type="scientific">marine metagenome</name>
    <dbReference type="NCBI Taxonomy" id="408172"/>
    <lineage>
        <taxon>unclassified sequences</taxon>
        <taxon>metagenomes</taxon>
        <taxon>ecological metagenomes</taxon>
    </lineage>
</organism>
<proteinExistence type="predicted"/>
<evidence type="ECO:0008006" key="2">
    <source>
        <dbReference type="Google" id="ProtNLM"/>
    </source>
</evidence>
<evidence type="ECO:0000313" key="1">
    <source>
        <dbReference type="EMBL" id="SUZ67229.1"/>
    </source>
</evidence>
<protein>
    <recommendedName>
        <fullName evidence="2">EAL domain-containing protein</fullName>
    </recommendedName>
</protein>